<protein>
    <submittedName>
        <fullName evidence="1">Uncharacterized protein</fullName>
    </submittedName>
</protein>
<proteinExistence type="predicted"/>
<sequence>MLPYSEWFGDWSDYWGNYAWQPLCGGHHRVLPDCRAVVDLLKGMARQVHVETA</sequence>
<dbReference type="EMBL" id="AP035768">
    <property type="protein sequence ID" value="BFO18179.1"/>
    <property type="molecule type" value="Genomic_DNA"/>
</dbReference>
<reference evidence="1" key="1">
    <citation type="submission" date="2024-06" db="EMBL/GenBank/DDBJ databases">
        <authorList>
            <consortium name="consrtm"/>
            <person name="Uemura M."/>
            <person name="Terahara T."/>
        </authorList>
    </citation>
    <scope>NUCLEOTIDE SEQUENCE</scope>
    <source>
        <strain evidence="1">KM77-8</strain>
    </source>
</reference>
<reference evidence="1" key="2">
    <citation type="submission" date="2024-07" db="EMBL/GenBank/DDBJ databases">
        <title>Streptomyces haneummycinica sp. nov., a new antibiotic-producing actinobacterium isolated from marine sediment.</title>
        <authorList>
            <person name="Uemura M."/>
            <person name="Hamada M."/>
            <person name="Hirano S."/>
            <person name="Kobayashi K."/>
            <person name="Ohshiro T."/>
            <person name="Kobayashi T."/>
            <person name="Terahara T."/>
        </authorList>
    </citation>
    <scope>NUCLEOTIDE SEQUENCE</scope>
    <source>
        <strain evidence="1">KM77-8</strain>
    </source>
</reference>
<accession>A0AAT9HKX6</accession>
<evidence type="ECO:0000313" key="1">
    <source>
        <dbReference type="EMBL" id="BFO18179.1"/>
    </source>
</evidence>
<organism evidence="1">
    <name type="scientific">Streptomyces haneummycinicus</name>
    <dbReference type="NCBI Taxonomy" id="3074435"/>
    <lineage>
        <taxon>Bacteria</taxon>
        <taxon>Bacillati</taxon>
        <taxon>Actinomycetota</taxon>
        <taxon>Actinomycetes</taxon>
        <taxon>Kitasatosporales</taxon>
        <taxon>Streptomycetaceae</taxon>
        <taxon>Streptomyces</taxon>
    </lineage>
</organism>
<gene>
    <name evidence="1" type="ORF">SHKM778_45670</name>
</gene>
<name>A0AAT9HKX6_9ACTN</name>
<dbReference type="AlphaFoldDB" id="A0AAT9HKX6"/>